<sequence length="345" mass="36716">MRRELILWSVMLGLIVVAFVTVVVVLNSTLYSSSGFVRSYLGALARNDMPAALEIADIRLPGANGAVSDDGSSAGPIDTTGAGSLLLSGSRELLQPSALSSVDDITVLRQQSNPDGTESVTVSFDLDGRPAQSTFTVTRSGSTFGVFADWDFVTPPLTIVRLTVSNAREFTANGTELVAPAQDVPAPYVVLTPSNIDVTHTSTFLKAEPILVSALEPGTTVRARLTVVANENMVAQVQREVNAYLDDCATQVVLFPTGCPFGQPIENRIVASPDWSIVEYPPVSLTPGSEPASWVMPPTDAAARLLVDVRSISDGSIFTFDENIGFRTSYVVTFLADDQLSITAQ</sequence>
<feature type="transmembrane region" description="Helical" evidence="1">
    <location>
        <begin position="6"/>
        <end position="26"/>
    </location>
</feature>
<gene>
    <name evidence="2" type="ORF">FB472_1695</name>
</gene>
<keyword evidence="1" id="KW-0812">Transmembrane</keyword>
<dbReference type="OrthoDB" id="3818356at2"/>
<keyword evidence="1" id="KW-1133">Transmembrane helix</keyword>
<keyword evidence="1" id="KW-0472">Membrane</keyword>
<evidence type="ECO:0000313" key="3">
    <source>
        <dbReference type="Proteomes" id="UP000316560"/>
    </source>
</evidence>
<reference evidence="2 3" key="1">
    <citation type="submission" date="2019-06" db="EMBL/GenBank/DDBJ databases">
        <title>Sequencing the genomes of 1000 actinobacteria strains.</title>
        <authorList>
            <person name="Klenk H.-P."/>
        </authorList>
    </citation>
    <scope>NUCLEOTIDE SEQUENCE [LARGE SCALE GENOMIC DNA]</scope>
    <source>
        <strain evidence="2 3">DSM 21947</strain>
    </source>
</reference>
<dbReference type="EMBL" id="VFRA01000001">
    <property type="protein sequence ID" value="TQO20084.1"/>
    <property type="molecule type" value="Genomic_DNA"/>
</dbReference>
<dbReference type="AlphaFoldDB" id="A0A8H2K6Z2"/>
<comment type="caution">
    <text evidence="2">The sequence shown here is derived from an EMBL/GenBank/DDBJ whole genome shotgun (WGS) entry which is preliminary data.</text>
</comment>
<evidence type="ECO:0000313" key="2">
    <source>
        <dbReference type="EMBL" id="TQO20084.1"/>
    </source>
</evidence>
<evidence type="ECO:0000256" key="1">
    <source>
        <dbReference type="SAM" id="Phobius"/>
    </source>
</evidence>
<dbReference type="RefSeq" id="WP_141990480.1">
    <property type="nucleotide sequence ID" value="NZ_VFRA01000001.1"/>
</dbReference>
<keyword evidence="3" id="KW-1185">Reference proteome</keyword>
<accession>A0A8H2K6Z2</accession>
<organism evidence="2 3">
    <name type="scientific">Rhodoglobus vestalii</name>
    <dbReference type="NCBI Taxonomy" id="193384"/>
    <lineage>
        <taxon>Bacteria</taxon>
        <taxon>Bacillati</taxon>
        <taxon>Actinomycetota</taxon>
        <taxon>Actinomycetes</taxon>
        <taxon>Micrococcales</taxon>
        <taxon>Microbacteriaceae</taxon>
        <taxon>Rhodoglobus</taxon>
    </lineage>
</organism>
<dbReference type="Proteomes" id="UP000316560">
    <property type="component" value="Unassembled WGS sequence"/>
</dbReference>
<proteinExistence type="predicted"/>
<protein>
    <submittedName>
        <fullName evidence="2">Uncharacterized protein</fullName>
    </submittedName>
</protein>
<name>A0A8H2K6Z2_9MICO</name>